<dbReference type="AlphaFoldDB" id="A0A8J6XTC2"/>
<comment type="caution">
    <text evidence="2">The sequence shown here is derived from an EMBL/GenBank/DDBJ whole genome shotgun (WGS) entry which is preliminary data.</text>
</comment>
<dbReference type="GO" id="GO:0004806">
    <property type="term" value="F:triacylglycerol lipase activity"/>
    <property type="evidence" value="ECO:0007669"/>
    <property type="project" value="TreeGrafter"/>
</dbReference>
<dbReference type="Pfam" id="PF00561">
    <property type="entry name" value="Abhydrolase_1"/>
    <property type="match status" value="1"/>
</dbReference>
<dbReference type="PANTHER" id="PTHR43433">
    <property type="entry name" value="HYDROLASE, ALPHA/BETA FOLD FAMILY PROTEIN"/>
    <property type="match status" value="1"/>
</dbReference>
<keyword evidence="3" id="KW-1185">Reference proteome</keyword>
<keyword evidence="2" id="KW-0378">Hydrolase</keyword>
<dbReference type="PRINTS" id="PR00111">
    <property type="entry name" value="ABHYDROLASE"/>
</dbReference>
<dbReference type="PANTHER" id="PTHR43433:SF5">
    <property type="entry name" value="AB HYDROLASE-1 DOMAIN-CONTAINING PROTEIN"/>
    <property type="match status" value="1"/>
</dbReference>
<protein>
    <submittedName>
        <fullName evidence="2">Alpha/beta hydrolase</fullName>
    </submittedName>
</protein>
<feature type="domain" description="AB hydrolase-1" evidence="1">
    <location>
        <begin position="32"/>
        <end position="153"/>
    </location>
</feature>
<dbReference type="InterPro" id="IPR000073">
    <property type="entry name" value="AB_hydrolase_1"/>
</dbReference>
<evidence type="ECO:0000313" key="2">
    <source>
        <dbReference type="EMBL" id="MBD2778084.1"/>
    </source>
</evidence>
<accession>A0A8J6XTC2</accession>
<dbReference type="InterPro" id="IPR050471">
    <property type="entry name" value="AB_hydrolase"/>
</dbReference>
<evidence type="ECO:0000259" key="1">
    <source>
        <dbReference type="Pfam" id="PF00561"/>
    </source>
</evidence>
<dbReference type="EMBL" id="JACXAE010000120">
    <property type="protein sequence ID" value="MBD2778084.1"/>
    <property type="molecule type" value="Genomic_DNA"/>
</dbReference>
<name>A0A8J6XTC2_9CYAN</name>
<dbReference type="Gene3D" id="3.40.50.1820">
    <property type="entry name" value="alpha/beta hydrolase"/>
    <property type="match status" value="1"/>
</dbReference>
<organism evidence="2 3">
    <name type="scientific">Iningainema tapete BLCC-T55</name>
    <dbReference type="NCBI Taxonomy" id="2748662"/>
    <lineage>
        <taxon>Bacteria</taxon>
        <taxon>Bacillati</taxon>
        <taxon>Cyanobacteriota</taxon>
        <taxon>Cyanophyceae</taxon>
        <taxon>Nostocales</taxon>
        <taxon>Scytonemataceae</taxon>
        <taxon>Iningainema tapete</taxon>
    </lineage>
</organism>
<dbReference type="RefSeq" id="WP_190837367.1">
    <property type="nucleotide sequence ID" value="NZ_CAWPPI010000120.1"/>
</dbReference>
<dbReference type="InterPro" id="IPR029058">
    <property type="entry name" value="AB_hydrolase_fold"/>
</dbReference>
<dbReference type="SUPFAM" id="SSF53474">
    <property type="entry name" value="alpha/beta-Hydrolases"/>
    <property type="match status" value="1"/>
</dbReference>
<dbReference type="GO" id="GO:0046503">
    <property type="term" value="P:glycerolipid catabolic process"/>
    <property type="evidence" value="ECO:0007669"/>
    <property type="project" value="TreeGrafter"/>
</dbReference>
<proteinExistence type="predicted"/>
<reference evidence="2" key="1">
    <citation type="submission" date="2020-09" db="EMBL/GenBank/DDBJ databases">
        <title>Iningainema tapete sp. nov. (Scytonemataceae, Cyanobacteria) from greenhouses in central Florida (USA) produces two types of nodularin with biosynthetic potential for microcystin-LR and anabaenopeptins.</title>
        <authorList>
            <person name="Berthold D.E."/>
            <person name="Lefler F.W."/>
            <person name="Huang I.-S."/>
            <person name="Abdulla H."/>
            <person name="Zimba P.V."/>
            <person name="Laughinghouse H.D. IV."/>
        </authorList>
    </citation>
    <scope>NUCLEOTIDE SEQUENCE</scope>
    <source>
        <strain evidence="2">BLCCT55</strain>
    </source>
</reference>
<dbReference type="Proteomes" id="UP000629098">
    <property type="component" value="Unassembled WGS sequence"/>
</dbReference>
<sequence length="286" mass="31762">MESKWISHNGVRLFSESFGVPDDPPTLLIMGAMASAVWWAEDFCCQLVDLGRYVIRYDHRDTGRSTSYEPGHIHYSIEDLADDAFRVLNGYGIESAHLVGISLGGFLAQLMALKHPQRVKSLTLIASERLAETDPTMQGIDPSVLEYHAKASKLDWANREAVIEYQIGAWRLISGSAHPFDESAIRELAGADFDRTPNLMTTFNHALIGGGEQWVNRLHEIAVPTLVIHGTEDPVLPYAHSLALQAEIPDAVLLPLPRTGHELHRNDWSVILEAIEKHTASQQETA</sequence>
<gene>
    <name evidence="2" type="ORF">ICL16_40090</name>
</gene>
<evidence type="ECO:0000313" key="3">
    <source>
        <dbReference type="Proteomes" id="UP000629098"/>
    </source>
</evidence>